<dbReference type="Proteomes" id="UP000831532">
    <property type="component" value="Chromosome"/>
</dbReference>
<organism evidence="2 3">
    <name type="scientific">Massilia violaceinigra</name>
    <dbReference type="NCBI Taxonomy" id="2045208"/>
    <lineage>
        <taxon>Bacteria</taxon>
        <taxon>Pseudomonadati</taxon>
        <taxon>Pseudomonadota</taxon>
        <taxon>Betaproteobacteria</taxon>
        <taxon>Burkholderiales</taxon>
        <taxon>Oxalobacteraceae</taxon>
        <taxon>Telluria group</taxon>
        <taxon>Massilia</taxon>
    </lineage>
</organism>
<keyword evidence="3" id="KW-1185">Reference proteome</keyword>
<sequence length="226" mass="24138">MPQDPDAAFTTVARVTHVDVHLLERWLTGWSLARGLPPPRHHGGGLVVDVGWPDQLRRHVFVDAGCALRECAAQIHAPCVYLKAAVDPDRLRLALPAHWQIEAARYLMLHRTTMGAPGALPAGYFASIGAHYGASVIRVVDAAGQAAAIGRVVVHGTTAVFDRIETFAPHQRQGLGSALMAALDALAQQGGVSERLLVATEAGRALYLALGWRVLAPYSTAVLATR</sequence>
<reference evidence="2 3" key="1">
    <citation type="submission" date="2020-10" db="EMBL/GenBank/DDBJ databases">
        <title>Genome analysis of Massilia species.</title>
        <authorList>
            <person name="Jung D.-H."/>
        </authorList>
    </citation>
    <scope>NUCLEOTIDE SEQUENCE [LARGE SCALE GENOMIC DNA]</scope>
    <source>
        <strain evidence="3">sipir</strain>
    </source>
</reference>
<evidence type="ECO:0000313" key="3">
    <source>
        <dbReference type="Proteomes" id="UP000831532"/>
    </source>
</evidence>
<dbReference type="InterPro" id="IPR016181">
    <property type="entry name" value="Acyl_CoA_acyltransferase"/>
</dbReference>
<name>A0ABY4AFQ7_9BURK</name>
<evidence type="ECO:0000259" key="1">
    <source>
        <dbReference type="PROSITE" id="PS51186"/>
    </source>
</evidence>
<feature type="domain" description="N-acetyltransferase" evidence="1">
    <location>
        <begin position="89"/>
        <end position="226"/>
    </location>
</feature>
<dbReference type="EMBL" id="CP063361">
    <property type="protein sequence ID" value="UOD33417.1"/>
    <property type="molecule type" value="Genomic_DNA"/>
</dbReference>
<gene>
    <name evidence="2" type="ORF">INH39_16370</name>
</gene>
<dbReference type="PROSITE" id="PS51186">
    <property type="entry name" value="GNAT"/>
    <property type="match status" value="1"/>
</dbReference>
<accession>A0ABY4AFQ7</accession>
<dbReference type="InterPro" id="IPR000182">
    <property type="entry name" value="GNAT_dom"/>
</dbReference>
<proteinExistence type="predicted"/>
<evidence type="ECO:0000313" key="2">
    <source>
        <dbReference type="EMBL" id="UOD33417.1"/>
    </source>
</evidence>
<dbReference type="SUPFAM" id="SSF55729">
    <property type="entry name" value="Acyl-CoA N-acyltransferases (Nat)"/>
    <property type="match status" value="1"/>
</dbReference>
<dbReference type="Gene3D" id="3.40.630.30">
    <property type="match status" value="1"/>
</dbReference>
<dbReference type="Pfam" id="PF00583">
    <property type="entry name" value="Acetyltransf_1"/>
    <property type="match status" value="1"/>
</dbReference>
<protein>
    <submittedName>
        <fullName evidence="2">GNAT family N-acetyltransferase</fullName>
    </submittedName>
</protein>